<dbReference type="EMBL" id="CAADFE010000072">
    <property type="protein sequence ID" value="VFJ75335.1"/>
    <property type="molecule type" value="Genomic_DNA"/>
</dbReference>
<evidence type="ECO:0000313" key="1">
    <source>
        <dbReference type="EMBL" id="VFJ75335.1"/>
    </source>
</evidence>
<reference evidence="1" key="1">
    <citation type="submission" date="2019-02" db="EMBL/GenBank/DDBJ databases">
        <authorList>
            <person name="Gruber-Vodicka R. H."/>
            <person name="Seah K. B. B."/>
        </authorList>
    </citation>
    <scope>NUCLEOTIDE SEQUENCE</scope>
    <source>
        <strain evidence="1">BECK_BZ131</strain>
    </source>
</reference>
<organism evidence="1">
    <name type="scientific">Candidatus Kentrum sp. FW</name>
    <dbReference type="NCBI Taxonomy" id="2126338"/>
    <lineage>
        <taxon>Bacteria</taxon>
        <taxon>Pseudomonadati</taxon>
        <taxon>Pseudomonadota</taxon>
        <taxon>Gammaproteobacteria</taxon>
        <taxon>Candidatus Kentrum</taxon>
    </lineage>
</organism>
<name>A0A450TZE8_9GAMM</name>
<protein>
    <submittedName>
        <fullName evidence="1">Uncharacterized protein</fullName>
    </submittedName>
</protein>
<sequence>MIKAIGNILHASLCPFRGVGFRVSDGEKIHQNTPCVDSGFPNGLLARANVKLGIQIWTYYTLIFTNSVRR</sequence>
<proteinExistence type="predicted"/>
<dbReference type="AlphaFoldDB" id="A0A450TZE8"/>
<gene>
    <name evidence="1" type="ORF">BECKFW1821C_GA0114237_10726</name>
</gene>
<accession>A0A450TZE8</accession>